<evidence type="ECO:0000256" key="2">
    <source>
        <dbReference type="SAM" id="Phobius"/>
    </source>
</evidence>
<organism evidence="3 4">
    <name type="scientific">Psilocybe cyanescens</name>
    <dbReference type="NCBI Taxonomy" id="93625"/>
    <lineage>
        <taxon>Eukaryota</taxon>
        <taxon>Fungi</taxon>
        <taxon>Dikarya</taxon>
        <taxon>Basidiomycota</taxon>
        <taxon>Agaricomycotina</taxon>
        <taxon>Agaricomycetes</taxon>
        <taxon>Agaricomycetidae</taxon>
        <taxon>Agaricales</taxon>
        <taxon>Agaricineae</taxon>
        <taxon>Strophariaceae</taxon>
        <taxon>Psilocybe</taxon>
    </lineage>
</organism>
<name>A0A409WK14_PSICY</name>
<dbReference type="Proteomes" id="UP000283269">
    <property type="component" value="Unassembled WGS sequence"/>
</dbReference>
<keyword evidence="2" id="KW-0812">Transmembrane</keyword>
<feature type="compositionally biased region" description="Polar residues" evidence="1">
    <location>
        <begin position="305"/>
        <end position="321"/>
    </location>
</feature>
<feature type="region of interest" description="Disordered" evidence="1">
    <location>
        <begin position="141"/>
        <end position="165"/>
    </location>
</feature>
<dbReference type="Gene3D" id="2.60.120.260">
    <property type="entry name" value="Galactose-binding domain-like"/>
    <property type="match status" value="1"/>
</dbReference>
<reference evidence="3 4" key="1">
    <citation type="journal article" date="2018" name="Evol. Lett.">
        <title>Horizontal gene cluster transfer increased hallucinogenic mushroom diversity.</title>
        <authorList>
            <person name="Reynolds H.T."/>
            <person name="Vijayakumar V."/>
            <person name="Gluck-Thaler E."/>
            <person name="Korotkin H.B."/>
            <person name="Matheny P.B."/>
            <person name="Slot J.C."/>
        </authorList>
    </citation>
    <scope>NUCLEOTIDE SEQUENCE [LARGE SCALE GENOMIC DNA]</scope>
    <source>
        <strain evidence="3 4">2631</strain>
    </source>
</reference>
<proteinExistence type="predicted"/>
<keyword evidence="2" id="KW-0472">Membrane</keyword>
<dbReference type="AlphaFoldDB" id="A0A409WK14"/>
<protein>
    <submittedName>
        <fullName evidence="3">Uncharacterized protein</fullName>
    </submittedName>
</protein>
<sequence>MSSTVLKSTSIDDRDGNVTYVPDRWTVHTNVESIYHLYGNTDTFSDIQNATATVKFYGDAIEYWGNQGPYHGPCIISVDGHEMTTINSHAAADGYPILLYSKSDLPLGDHELQIRVVNSSYPNVCEVDRFVVNATSTSTAGGNGGNSGIGATTSGTPNNNGGANAPRKSGPPIAIIAGAAGGVLTLCLIIILWMWLRRKSRRRKTTHEKISKPLFLEDDLSYHVSPSSAHGVRYTSLSATGSDPTASSYGTPPINTSAFLAPGAAIDIYNPYMAQSTTSGDINSTPNPSSYVSAPLTASMYSTGLGTSSSVRNEYDQQSEPRQPVAYVRNPDQLVPDLNRSSAASNNTPSAVSLGSQNHQVASYLEKEREAFSSASPSASGSGSSGGQDRRPIVTSPDVEPELPPPAYES</sequence>
<evidence type="ECO:0000256" key="1">
    <source>
        <dbReference type="SAM" id="MobiDB-lite"/>
    </source>
</evidence>
<dbReference type="EMBL" id="NHYD01003405">
    <property type="protein sequence ID" value="PPQ78832.1"/>
    <property type="molecule type" value="Genomic_DNA"/>
</dbReference>
<keyword evidence="4" id="KW-1185">Reference proteome</keyword>
<comment type="caution">
    <text evidence="3">The sequence shown here is derived from an EMBL/GenBank/DDBJ whole genome shotgun (WGS) entry which is preliminary data.</text>
</comment>
<feature type="compositionally biased region" description="Low complexity" evidence="1">
    <location>
        <begin position="373"/>
        <end position="382"/>
    </location>
</feature>
<dbReference type="OrthoDB" id="3258237at2759"/>
<accession>A0A409WK14</accession>
<feature type="transmembrane region" description="Helical" evidence="2">
    <location>
        <begin position="173"/>
        <end position="196"/>
    </location>
</feature>
<evidence type="ECO:0000313" key="3">
    <source>
        <dbReference type="EMBL" id="PPQ78832.1"/>
    </source>
</evidence>
<feature type="region of interest" description="Disordered" evidence="1">
    <location>
        <begin position="305"/>
        <end position="410"/>
    </location>
</feature>
<feature type="compositionally biased region" description="Low complexity" evidence="1">
    <location>
        <begin position="149"/>
        <end position="165"/>
    </location>
</feature>
<keyword evidence="2" id="KW-1133">Transmembrane helix</keyword>
<gene>
    <name evidence="3" type="ORF">CVT25_010625</name>
</gene>
<feature type="compositionally biased region" description="Polar residues" evidence="1">
    <location>
        <begin position="339"/>
        <end position="361"/>
    </location>
</feature>
<evidence type="ECO:0000313" key="4">
    <source>
        <dbReference type="Proteomes" id="UP000283269"/>
    </source>
</evidence>
<dbReference type="InParanoid" id="A0A409WK14"/>